<dbReference type="EMBL" id="PVNK01000170">
    <property type="protein sequence ID" value="PRP95448.1"/>
    <property type="molecule type" value="Genomic_DNA"/>
</dbReference>
<dbReference type="RefSeq" id="WP_146155893.1">
    <property type="nucleotide sequence ID" value="NZ_PVNK01000170.1"/>
</dbReference>
<proteinExistence type="predicted"/>
<organism evidence="4 5">
    <name type="scientific">Enhygromyxa salina</name>
    <dbReference type="NCBI Taxonomy" id="215803"/>
    <lineage>
        <taxon>Bacteria</taxon>
        <taxon>Pseudomonadati</taxon>
        <taxon>Myxococcota</taxon>
        <taxon>Polyangia</taxon>
        <taxon>Nannocystales</taxon>
        <taxon>Nannocystaceae</taxon>
        <taxon>Enhygromyxa</taxon>
    </lineage>
</organism>
<keyword evidence="2" id="KW-0812">Transmembrane</keyword>
<reference evidence="4 5" key="1">
    <citation type="submission" date="2018-03" db="EMBL/GenBank/DDBJ databases">
        <title>Draft Genome Sequences of the Obligatory Marine Myxobacteria Enhygromyxa salina SWB005.</title>
        <authorList>
            <person name="Poehlein A."/>
            <person name="Moghaddam J.A."/>
            <person name="Harms H."/>
            <person name="Alanjari M."/>
            <person name="Koenig G.M."/>
            <person name="Daniel R."/>
            <person name="Schaeberle T.F."/>
        </authorList>
    </citation>
    <scope>NUCLEOTIDE SEQUENCE [LARGE SCALE GENOMIC DNA]</scope>
    <source>
        <strain evidence="4 5">SWB005</strain>
    </source>
</reference>
<dbReference type="OrthoDB" id="5528934at2"/>
<evidence type="ECO:0000313" key="5">
    <source>
        <dbReference type="Proteomes" id="UP000237968"/>
    </source>
</evidence>
<feature type="compositionally biased region" description="Acidic residues" evidence="1">
    <location>
        <begin position="154"/>
        <end position="173"/>
    </location>
</feature>
<dbReference type="InterPro" id="IPR011990">
    <property type="entry name" value="TPR-like_helical_dom_sf"/>
</dbReference>
<dbReference type="Proteomes" id="UP000237968">
    <property type="component" value="Unassembled WGS sequence"/>
</dbReference>
<keyword evidence="2" id="KW-0472">Membrane</keyword>
<comment type="caution">
    <text evidence="4">The sequence shown here is derived from an EMBL/GenBank/DDBJ whole genome shotgun (WGS) entry which is preliminary data.</text>
</comment>
<name>A0A2S9XRF5_9BACT</name>
<keyword evidence="5" id="KW-1185">Reference proteome</keyword>
<feature type="transmembrane region" description="Helical" evidence="2">
    <location>
        <begin position="251"/>
        <end position="272"/>
    </location>
</feature>
<dbReference type="Gene3D" id="1.25.40.10">
    <property type="entry name" value="Tetratricopeptide repeat domain"/>
    <property type="match status" value="1"/>
</dbReference>
<dbReference type="AlphaFoldDB" id="A0A2S9XRF5"/>
<feature type="region of interest" description="Disordered" evidence="1">
    <location>
        <begin position="152"/>
        <end position="174"/>
    </location>
</feature>
<evidence type="ECO:0000313" key="4">
    <source>
        <dbReference type="EMBL" id="PRP95448.1"/>
    </source>
</evidence>
<feature type="signal peptide" evidence="3">
    <location>
        <begin position="1"/>
        <end position="26"/>
    </location>
</feature>
<sequence length="313" mass="33198">MSRLMHLIRIPLTVSLTLALPVTTLARQPLAVTTPASNAQLDEDERLEHAKKLYVAAERLTRRGKWAEAADYYEQAYYLVPSKHGFAHKVAVAAYEAGDCDRAQEYLLHFLTYGDSDKHLDELDEAQRLIEEIDASGCASQASWTKLNAVAEPAESEDPFSFDEDDKPSEDDKDDKNLLIGGAVLLALGGAGLALGTVGAGMATSTRSELDAAGNQQPSIPSEYFGSNFSCSGVALCPPELEDQLATRRKLSAAGFVTGSVLLIGGAALLTLRMLRQGKLGGRAAHVGGGPRLTGLGPTWMPGGGGVGVALEF</sequence>
<gene>
    <name evidence="4" type="ORF">ENSA5_39130</name>
</gene>
<accession>A0A2S9XRF5</accession>
<evidence type="ECO:0000256" key="3">
    <source>
        <dbReference type="SAM" id="SignalP"/>
    </source>
</evidence>
<evidence type="ECO:0000256" key="2">
    <source>
        <dbReference type="SAM" id="Phobius"/>
    </source>
</evidence>
<protein>
    <submittedName>
        <fullName evidence="4">Uncharacterized protein</fullName>
    </submittedName>
</protein>
<dbReference type="SUPFAM" id="SSF48452">
    <property type="entry name" value="TPR-like"/>
    <property type="match status" value="1"/>
</dbReference>
<keyword evidence="3" id="KW-0732">Signal</keyword>
<keyword evidence="2" id="KW-1133">Transmembrane helix</keyword>
<feature type="chain" id="PRO_5015752474" evidence="3">
    <location>
        <begin position="27"/>
        <end position="313"/>
    </location>
</feature>
<evidence type="ECO:0000256" key="1">
    <source>
        <dbReference type="SAM" id="MobiDB-lite"/>
    </source>
</evidence>